<dbReference type="PANTHER" id="PTHR12499:SF0">
    <property type="entry name" value="OPTIC ATROPHY 3 PROTEIN"/>
    <property type="match status" value="1"/>
</dbReference>
<sequence length="261" mass="29649">MVVGAYPIAKLSVLLIKQISKPIANICKERAKNSPFFRTYVCMPPAQFYNWCEVKAKMWILNLGKPVNIPVLSQEMAIELGANLLGETVIFVIGASLLVIEYNRQSKKEAVKEAKKAEEMEHITSTIRDLYFTVQQQQTQLREMERLFHSLSGKKSNTNPTSESSKETPQAPSTGPKLENINNNLTPCDNTMLSNTPYPNKGLILQSLNYIQMDVFSSLFPDDTSENIQETQDKAQFHNRRESAFLSQTLYNIENNFKSLF</sequence>
<accession>A0ABN8AWE6</accession>
<evidence type="ECO:0000313" key="5">
    <source>
        <dbReference type="Proteomes" id="UP001153292"/>
    </source>
</evidence>
<keyword evidence="5" id="KW-1185">Reference proteome</keyword>
<dbReference type="Pfam" id="PF07047">
    <property type="entry name" value="OPA3"/>
    <property type="match status" value="1"/>
</dbReference>
<comment type="similarity">
    <text evidence="1">Belongs to the OPA3 family.</text>
</comment>
<feature type="region of interest" description="Disordered" evidence="3">
    <location>
        <begin position="151"/>
        <end position="183"/>
    </location>
</feature>
<gene>
    <name evidence="4" type="ORF">CHILSU_LOCUS3712</name>
</gene>
<evidence type="ECO:0008006" key="6">
    <source>
        <dbReference type="Google" id="ProtNLM"/>
    </source>
</evidence>
<dbReference type="EMBL" id="OU963910">
    <property type="protein sequence ID" value="CAH0400517.1"/>
    <property type="molecule type" value="Genomic_DNA"/>
</dbReference>
<evidence type="ECO:0000256" key="2">
    <source>
        <dbReference type="ARBA" id="ARBA00023054"/>
    </source>
</evidence>
<keyword evidence="2" id="KW-0175">Coiled coil</keyword>
<organism evidence="4 5">
    <name type="scientific">Chilo suppressalis</name>
    <name type="common">Asiatic rice borer moth</name>
    <dbReference type="NCBI Taxonomy" id="168631"/>
    <lineage>
        <taxon>Eukaryota</taxon>
        <taxon>Metazoa</taxon>
        <taxon>Ecdysozoa</taxon>
        <taxon>Arthropoda</taxon>
        <taxon>Hexapoda</taxon>
        <taxon>Insecta</taxon>
        <taxon>Pterygota</taxon>
        <taxon>Neoptera</taxon>
        <taxon>Endopterygota</taxon>
        <taxon>Lepidoptera</taxon>
        <taxon>Glossata</taxon>
        <taxon>Ditrysia</taxon>
        <taxon>Pyraloidea</taxon>
        <taxon>Crambidae</taxon>
        <taxon>Crambinae</taxon>
        <taxon>Chilo</taxon>
    </lineage>
</organism>
<dbReference type="PANTHER" id="PTHR12499">
    <property type="entry name" value="OPTIC ATROPHY 3 PROTEIN OPA3"/>
    <property type="match status" value="1"/>
</dbReference>
<dbReference type="Proteomes" id="UP001153292">
    <property type="component" value="Chromosome 17"/>
</dbReference>
<feature type="compositionally biased region" description="Polar residues" evidence="3">
    <location>
        <begin position="153"/>
        <end position="173"/>
    </location>
</feature>
<reference evidence="4" key="1">
    <citation type="submission" date="2021-12" db="EMBL/GenBank/DDBJ databases">
        <authorList>
            <person name="King R."/>
        </authorList>
    </citation>
    <scope>NUCLEOTIDE SEQUENCE</scope>
</reference>
<dbReference type="InterPro" id="IPR010754">
    <property type="entry name" value="OPA3-like"/>
</dbReference>
<evidence type="ECO:0000313" key="4">
    <source>
        <dbReference type="EMBL" id="CAH0400517.1"/>
    </source>
</evidence>
<evidence type="ECO:0000256" key="3">
    <source>
        <dbReference type="SAM" id="MobiDB-lite"/>
    </source>
</evidence>
<name>A0ABN8AWE6_CHISP</name>
<protein>
    <recommendedName>
        <fullName evidence="6">OPA3-like protein</fullName>
    </recommendedName>
</protein>
<proteinExistence type="inferred from homology"/>
<evidence type="ECO:0000256" key="1">
    <source>
        <dbReference type="ARBA" id="ARBA00007584"/>
    </source>
</evidence>